<comment type="caution">
    <text evidence="2">The sequence shown here is derived from an EMBL/GenBank/DDBJ whole genome shotgun (WGS) entry which is preliminary data.</text>
</comment>
<organism evidence="2 3">
    <name type="scientific">Streptomyces spectabilis</name>
    <dbReference type="NCBI Taxonomy" id="68270"/>
    <lineage>
        <taxon>Bacteria</taxon>
        <taxon>Bacillati</taxon>
        <taxon>Actinomycetota</taxon>
        <taxon>Actinomycetes</taxon>
        <taxon>Kitasatosporales</taxon>
        <taxon>Streptomycetaceae</taxon>
        <taxon>Streptomyces</taxon>
    </lineage>
</organism>
<gene>
    <name evidence="2" type="ORF">FHS40_006628</name>
</gene>
<dbReference type="EMBL" id="JACHJD010000014">
    <property type="protein sequence ID" value="MBB5107511.1"/>
    <property type="molecule type" value="Genomic_DNA"/>
</dbReference>
<dbReference type="Proteomes" id="UP000549009">
    <property type="component" value="Unassembled WGS sequence"/>
</dbReference>
<accession>A0A7W8B0R4</accession>
<proteinExistence type="predicted"/>
<evidence type="ECO:0000313" key="3">
    <source>
        <dbReference type="Proteomes" id="UP000549009"/>
    </source>
</evidence>
<feature type="coiled-coil region" evidence="1">
    <location>
        <begin position="11"/>
        <end position="38"/>
    </location>
</feature>
<dbReference type="AlphaFoldDB" id="A0A7W8B0R4"/>
<reference evidence="2 3" key="1">
    <citation type="submission" date="2020-08" db="EMBL/GenBank/DDBJ databases">
        <title>Genomic Encyclopedia of Type Strains, Phase III (KMG-III): the genomes of soil and plant-associated and newly described type strains.</title>
        <authorList>
            <person name="Whitman W."/>
        </authorList>
    </citation>
    <scope>NUCLEOTIDE SEQUENCE [LARGE SCALE GENOMIC DNA]</scope>
    <source>
        <strain evidence="2 3">CECT 3146</strain>
    </source>
</reference>
<protein>
    <submittedName>
        <fullName evidence="2">Uncharacterized protein</fullName>
    </submittedName>
</protein>
<name>A0A7W8B0R4_STRST</name>
<evidence type="ECO:0000256" key="1">
    <source>
        <dbReference type="SAM" id="Coils"/>
    </source>
</evidence>
<dbReference type="RefSeq" id="WP_229878515.1">
    <property type="nucleotide sequence ID" value="NZ_BMSQ01000001.1"/>
</dbReference>
<evidence type="ECO:0000313" key="2">
    <source>
        <dbReference type="EMBL" id="MBB5107511.1"/>
    </source>
</evidence>
<keyword evidence="3" id="KW-1185">Reference proteome</keyword>
<sequence>MSNEPIDPNAIPQFTGDLEQLERDVSDLRSEASRFRDAGGDVHSDFQGLSAFYEAPEAEQLFATTKPVQTKTDAFADDLEKVAQALSEYATDVRPLAKKLKQLQTEASAFYIDEVSTDDDWRKDDDKRDHNNRLVQEVATVTQAFRAAEIDCHNKITRLVGGVQLRPSSDGTSSCDTYGYTDEVLEQAEEFPWGGTVEKDRDGVDWLLHKAKDVGKGFFIDGVGGAAGALATLVGQGEGGWGAAGEAWTNLGKLATGLTLSIGPAAGVFWLAKDDQLPSFLRDSRRTVVDTGKGLIAYDEWSKNPARAAGLVGFNALTILATRGAGAAAKGGAAAKTISAVSKFGRAVDPFTYAAKGVTFTVSKVGDLLAPLRNARTVPRLDAPIGSYHLVDDGARPSPRPASVPDNARAYADSEGHTLYMTRDGAIVDEHGRVLERVAERAHVGSAMNHGEPGGSPGSVEGHAGLVPGELRGGVDAHGMGTRRDFEARIAPESTMPVVPKQPGDIVLDTGDHVYFRDGATAIGYDRNTLVNFGLVKPVAGYHDVVVHGNGRGFFEPGRVNEAGVGFSLGDVHPSHIAEAIRNNPSYSGGAVRLVSCHTAWLHGNEVVDLPRGAAGPLRAAEEGARVGDPALHHPAAQEIANELGVPVMAPTHKVGVSPLRGPGQVPRIADNGYWRIFLPMAK</sequence>
<keyword evidence="1" id="KW-0175">Coiled coil</keyword>